<comment type="caution">
    <text evidence="1">The sequence shown here is derived from an EMBL/GenBank/DDBJ whole genome shotgun (WGS) entry which is preliminary data.</text>
</comment>
<gene>
    <name evidence="1" type="ORF">GGQ74_000868</name>
</gene>
<evidence type="ECO:0000313" key="2">
    <source>
        <dbReference type="Proteomes" id="UP000580856"/>
    </source>
</evidence>
<evidence type="ECO:0000313" key="1">
    <source>
        <dbReference type="EMBL" id="NJB67228.1"/>
    </source>
</evidence>
<dbReference type="RefSeq" id="WP_167940299.1">
    <property type="nucleotide sequence ID" value="NZ_JAATJA010000001.1"/>
</dbReference>
<dbReference type="AlphaFoldDB" id="A0A846QFY7"/>
<organism evidence="1 2">
    <name type="scientific">Desulfobaculum xiamenense</name>
    <dbReference type="NCBI Taxonomy" id="995050"/>
    <lineage>
        <taxon>Bacteria</taxon>
        <taxon>Pseudomonadati</taxon>
        <taxon>Thermodesulfobacteriota</taxon>
        <taxon>Desulfovibrionia</taxon>
        <taxon>Desulfovibrionales</taxon>
        <taxon>Desulfovibrionaceae</taxon>
        <taxon>Desulfobaculum</taxon>
    </lineage>
</organism>
<proteinExistence type="predicted"/>
<accession>A0A846QFY7</accession>
<dbReference type="Proteomes" id="UP000580856">
    <property type="component" value="Unassembled WGS sequence"/>
</dbReference>
<dbReference type="EMBL" id="JAATJA010000001">
    <property type="protein sequence ID" value="NJB67228.1"/>
    <property type="molecule type" value="Genomic_DNA"/>
</dbReference>
<keyword evidence="2" id="KW-1185">Reference proteome</keyword>
<name>A0A846QFY7_9BACT</name>
<reference evidence="1 2" key="1">
    <citation type="submission" date="2020-03" db="EMBL/GenBank/DDBJ databases">
        <title>Genomic Encyclopedia of Type Strains, Phase IV (KMG-IV): sequencing the most valuable type-strain genomes for metagenomic binning, comparative biology and taxonomic classification.</title>
        <authorList>
            <person name="Goeker M."/>
        </authorList>
    </citation>
    <scope>NUCLEOTIDE SEQUENCE [LARGE SCALE GENOMIC DNA]</scope>
    <source>
        <strain evidence="1 2">DSM 24233</strain>
    </source>
</reference>
<sequence length="71" mass="8196">MKLQGELRKQLELDFSMKARIYDLRQVQEFQTVVLEEIGKAAPEVQRRITERLVEVNAARSALEFRAGCGM</sequence>
<protein>
    <submittedName>
        <fullName evidence="1">Uncharacterized protein</fullName>
    </submittedName>
</protein>